<comment type="caution">
    <text evidence="1">The sequence shown here is derived from an EMBL/GenBank/DDBJ whole genome shotgun (WGS) entry which is preliminary data.</text>
</comment>
<dbReference type="Proteomes" id="UP000011777">
    <property type="component" value="Unassembled WGS sequence"/>
</dbReference>
<sequence length="90" mass="10601">DPDVIKKAAATIPVTEINQILKRYIEMKGLTHTNFFQPTEDELIEEMQIENFWNALETIDTEESGYSSWIDQVNNDKLNFELEFDVWKFA</sequence>
<accession>M3K1D2</accession>
<dbReference type="STRING" id="1245528.M3K1D2"/>
<dbReference type="HOGENOM" id="CLU_2446575_0_0_1"/>
<evidence type="ECO:0000313" key="1">
    <source>
        <dbReference type="EMBL" id="EMG49075.1"/>
    </source>
</evidence>
<proteinExistence type="predicted"/>
<evidence type="ECO:0000313" key="2">
    <source>
        <dbReference type="Proteomes" id="UP000011777"/>
    </source>
</evidence>
<dbReference type="AlphaFoldDB" id="M3K1D2"/>
<name>M3K1D2_CANMX</name>
<reference evidence="1 2" key="1">
    <citation type="submission" date="2013-02" db="EMBL/GenBank/DDBJ databases">
        <title>Genome sequence of Candida maltosa Xu316, a potential industrial strain for xylitol and ethanol production.</title>
        <authorList>
            <person name="Yu J."/>
            <person name="Wang Q."/>
            <person name="Geng X."/>
            <person name="Bao W."/>
            <person name="He P."/>
            <person name="Cai J."/>
        </authorList>
    </citation>
    <scope>NUCLEOTIDE SEQUENCE [LARGE SCALE GENOMIC DNA]</scope>
    <source>
        <strain evidence="2">Xu316</strain>
    </source>
</reference>
<gene>
    <name evidence="1" type="ORF">G210_0238</name>
</gene>
<organism evidence="1 2">
    <name type="scientific">Candida maltosa (strain Xu316)</name>
    <name type="common">Yeast</name>
    <dbReference type="NCBI Taxonomy" id="1245528"/>
    <lineage>
        <taxon>Eukaryota</taxon>
        <taxon>Fungi</taxon>
        <taxon>Dikarya</taxon>
        <taxon>Ascomycota</taxon>
        <taxon>Saccharomycotina</taxon>
        <taxon>Pichiomycetes</taxon>
        <taxon>Debaryomycetaceae</taxon>
        <taxon>Candida/Lodderomyces clade</taxon>
        <taxon>Candida</taxon>
    </lineage>
</organism>
<keyword evidence="2" id="KW-1185">Reference proteome</keyword>
<protein>
    <submittedName>
        <fullName evidence="1">Putative fungal zinc cluster transcription factor</fullName>
    </submittedName>
</protein>
<feature type="non-terminal residue" evidence="1">
    <location>
        <position position="1"/>
    </location>
</feature>
<dbReference type="EMBL" id="AOGT01000823">
    <property type="protein sequence ID" value="EMG49075.1"/>
    <property type="molecule type" value="Genomic_DNA"/>
</dbReference>